<dbReference type="OrthoDB" id="299016at2759"/>
<gene>
    <name evidence="1" type="ORF">POCTA_138.1.T1470101</name>
</gene>
<keyword evidence="2" id="KW-1185">Reference proteome</keyword>
<accession>A0A8S1Y6N7</accession>
<name>A0A8S1Y6N7_PAROT</name>
<evidence type="ECO:0000313" key="1">
    <source>
        <dbReference type="EMBL" id="CAD8209489.1"/>
    </source>
</evidence>
<reference evidence="1" key="1">
    <citation type="submission" date="2021-01" db="EMBL/GenBank/DDBJ databases">
        <authorList>
            <consortium name="Genoscope - CEA"/>
            <person name="William W."/>
        </authorList>
    </citation>
    <scope>NUCLEOTIDE SEQUENCE</scope>
</reference>
<dbReference type="EMBL" id="CAJJDP010000149">
    <property type="protein sequence ID" value="CAD8209489.1"/>
    <property type="molecule type" value="Genomic_DNA"/>
</dbReference>
<sequence length="129" mass="14895">MKLNYSELILFDSHSRRRFIMKQGSKKHKTSYHKLSSDIKQTLIHLICLKGFKIKHAASQLNIKYSAAKSIFLYHRNNMIKNSQGIDSTKRCLYRTITKEGVNFRVVTKIAGEFVNSKSGHHKPTQTSI</sequence>
<evidence type="ECO:0000313" key="2">
    <source>
        <dbReference type="Proteomes" id="UP000683925"/>
    </source>
</evidence>
<dbReference type="Proteomes" id="UP000683925">
    <property type="component" value="Unassembled WGS sequence"/>
</dbReference>
<proteinExistence type="predicted"/>
<dbReference type="AlphaFoldDB" id="A0A8S1Y6N7"/>
<dbReference type="OMA" id="HRNNMIK"/>
<protein>
    <submittedName>
        <fullName evidence="1">Uncharacterized protein</fullName>
    </submittedName>
</protein>
<organism evidence="1 2">
    <name type="scientific">Paramecium octaurelia</name>
    <dbReference type="NCBI Taxonomy" id="43137"/>
    <lineage>
        <taxon>Eukaryota</taxon>
        <taxon>Sar</taxon>
        <taxon>Alveolata</taxon>
        <taxon>Ciliophora</taxon>
        <taxon>Intramacronucleata</taxon>
        <taxon>Oligohymenophorea</taxon>
        <taxon>Peniculida</taxon>
        <taxon>Parameciidae</taxon>
        <taxon>Paramecium</taxon>
    </lineage>
</organism>
<comment type="caution">
    <text evidence="1">The sequence shown here is derived from an EMBL/GenBank/DDBJ whole genome shotgun (WGS) entry which is preliminary data.</text>
</comment>